<gene>
    <name evidence="1" type="ORF">GLOINDRAFT_10627</name>
</gene>
<sequence>MAIYVEYWNSGYWDRVIRIQGIGIWNIWIQDSGFGKLYFSGKGPVREIIIIGFEERFSGGPTMNATFTVIMNYSKMFLDILGSKKYT</sequence>
<accession>U9SWD3</accession>
<evidence type="ECO:0000313" key="1">
    <source>
        <dbReference type="EMBL" id="ERZ98352.1"/>
    </source>
</evidence>
<proteinExistence type="predicted"/>
<organism evidence="1">
    <name type="scientific">Rhizophagus irregularis (strain DAOM 181602 / DAOM 197198 / MUCL 43194)</name>
    <name type="common">Arbuscular mycorrhizal fungus</name>
    <name type="synonym">Glomus intraradices</name>
    <dbReference type="NCBI Taxonomy" id="747089"/>
    <lineage>
        <taxon>Eukaryota</taxon>
        <taxon>Fungi</taxon>
        <taxon>Fungi incertae sedis</taxon>
        <taxon>Mucoromycota</taxon>
        <taxon>Glomeromycotina</taxon>
        <taxon>Glomeromycetes</taxon>
        <taxon>Glomerales</taxon>
        <taxon>Glomeraceae</taxon>
        <taxon>Rhizophagus</taxon>
    </lineage>
</organism>
<name>U9SWD3_RHIID</name>
<protein>
    <submittedName>
        <fullName evidence="1">Uncharacterized protein</fullName>
    </submittedName>
</protein>
<dbReference type="EMBL" id="KI298838">
    <property type="protein sequence ID" value="ERZ98352.1"/>
    <property type="molecule type" value="Genomic_DNA"/>
</dbReference>
<dbReference type="VEuPathDB" id="FungiDB:RhiirFUN_022990"/>
<dbReference type="HOGENOM" id="CLU_2484495_0_0_1"/>
<dbReference type="AlphaFoldDB" id="U9SWD3"/>
<reference evidence="1" key="1">
    <citation type="submission" date="2013-07" db="EMBL/GenBank/DDBJ databases">
        <title>The genome of an arbuscular mycorrhizal fungus provides insights into the evolution of the oldest plant symbiosis.</title>
        <authorList>
            <consortium name="DOE Joint Genome Institute"/>
            <person name="Tisserant E."/>
            <person name="Malbreil M."/>
            <person name="Kuo A."/>
            <person name="Kohler A."/>
            <person name="Symeonidi A."/>
            <person name="Balestrini R."/>
            <person name="Charron P."/>
            <person name="Duensing N."/>
            <person name="Frei-dit-Frey N."/>
            <person name="Gianinazzi-Pearson V."/>
            <person name="Gilbert B."/>
            <person name="Handa Y."/>
            <person name="Hijri M."/>
            <person name="Kaul R."/>
            <person name="Kawaguchi M."/>
            <person name="Krajinski F."/>
            <person name="Lammers P."/>
            <person name="Lapierre D."/>
            <person name="Masclaux F.G."/>
            <person name="Murat C."/>
            <person name="Morin E."/>
            <person name="Ndikumana S."/>
            <person name="Pagni M."/>
            <person name="Petitpierre D."/>
            <person name="Requena N."/>
            <person name="Rosikiewicz P."/>
            <person name="Riley R."/>
            <person name="Saito K."/>
            <person name="San Clemente H."/>
            <person name="Shapiro H."/>
            <person name="van Tuinen D."/>
            <person name="Becard G."/>
            <person name="Bonfante P."/>
            <person name="Paszkowski U."/>
            <person name="Shachar-Hill Y."/>
            <person name="Young J.P."/>
            <person name="Sanders I.R."/>
            <person name="Henrissat B."/>
            <person name="Rensing S.A."/>
            <person name="Grigoriev I.V."/>
            <person name="Corradi N."/>
            <person name="Roux C."/>
            <person name="Martin F."/>
        </authorList>
    </citation>
    <scope>NUCLEOTIDE SEQUENCE</scope>
    <source>
        <strain evidence="1">DAOM 197198</strain>
    </source>
</reference>